<accession>A0A936ZK71</accession>
<feature type="region of interest" description="Disordered" evidence="1">
    <location>
        <begin position="49"/>
        <end position="79"/>
    </location>
</feature>
<dbReference type="Gene3D" id="3.40.50.2300">
    <property type="match status" value="1"/>
</dbReference>
<sequence>MAKIKQASPHTQLVVLTGYPASSFEATCRKAAAQACMHKDCAPQQMLSVTQKRALNPDDSQTTAGPHRSAKLVHAREAK</sequence>
<evidence type="ECO:0000313" key="2">
    <source>
        <dbReference type="EMBL" id="MBL0422397.1"/>
    </source>
</evidence>
<dbReference type="EMBL" id="JAEQNA010000008">
    <property type="protein sequence ID" value="MBL0422397.1"/>
    <property type="molecule type" value="Genomic_DNA"/>
</dbReference>
<proteinExistence type="predicted"/>
<dbReference type="AlphaFoldDB" id="A0A936ZK71"/>
<evidence type="ECO:0000256" key="1">
    <source>
        <dbReference type="SAM" id="MobiDB-lite"/>
    </source>
</evidence>
<name>A0A936ZK71_9BURK</name>
<protein>
    <submittedName>
        <fullName evidence="2">Uncharacterized protein</fullName>
    </submittedName>
</protein>
<dbReference type="Proteomes" id="UP000613011">
    <property type="component" value="Unassembled WGS sequence"/>
</dbReference>
<reference evidence="2" key="1">
    <citation type="submission" date="2021-01" db="EMBL/GenBank/DDBJ databases">
        <title>Ramlibacter sp. strain AW1 16S ribosomal RNA gene Genome sequencing and assembly.</title>
        <authorList>
            <person name="Kang M."/>
        </authorList>
    </citation>
    <scope>NUCLEOTIDE SEQUENCE</scope>
    <source>
        <strain evidence="2">AW1</strain>
    </source>
</reference>
<feature type="compositionally biased region" description="Polar residues" evidence="1">
    <location>
        <begin position="49"/>
        <end position="64"/>
    </location>
</feature>
<evidence type="ECO:0000313" key="3">
    <source>
        <dbReference type="Proteomes" id="UP000613011"/>
    </source>
</evidence>
<keyword evidence="3" id="KW-1185">Reference proteome</keyword>
<comment type="caution">
    <text evidence="2">The sequence shown here is derived from an EMBL/GenBank/DDBJ whole genome shotgun (WGS) entry which is preliminary data.</text>
</comment>
<gene>
    <name evidence="2" type="ORF">JI739_18760</name>
</gene>
<organism evidence="2 3">
    <name type="scientific">Ramlibacter aurantiacus</name>
    <dbReference type="NCBI Taxonomy" id="2801330"/>
    <lineage>
        <taxon>Bacteria</taxon>
        <taxon>Pseudomonadati</taxon>
        <taxon>Pseudomonadota</taxon>
        <taxon>Betaproteobacteria</taxon>
        <taxon>Burkholderiales</taxon>
        <taxon>Comamonadaceae</taxon>
        <taxon>Ramlibacter</taxon>
    </lineage>
</organism>
<dbReference type="RefSeq" id="WP_201685479.1">
    <property type="nucleotide sequence ID" value="NZ_JAEQNA010000008.1"/>
</dbReference>